<dbReference type="InterPro" id="IPR013083">
    <property type="entry name" value="Znf_RING/FYVE/PHD"/>
</dbReference>
<dbReference type="AlphaFoldDB" id="A0A2K3DV14"/>
<dbReference type="InterPro" id="IPR011016">
    <property type="entry name" value="Znf_RING-CH"/>
</dbReference>
<accession>A0A2K3DV14</accession>
<keyword evidence="3" id="KW-0862">Zinc</keyword>
<gene>
    <name evidence="6" type="ORF">CHLRE_03g143987v5</name>
</gene>
<sequence length="294" mass="31968">MNCDRPMLATLHAHDEQEESCCWICLGTDGILSNPCMCPRKVHPSCLARWQLQQAGRKEERSCRFCNASLPDWKQILAPALTGPSAVDPVMVVSLGGRAVRMRVRPGPEGMAKFRQQVRELFNIPAHVEFECSFKCKAPSGDMVQLEGLASYDAATHVASLTAAQRAAAAARRANSVPHHRVSAAGGSSSGAGTSAQQPYLDVHPADLQQYQQAPLHQQQQQQSMHVADLQHYHHPHPHCATPQQQPHLEAAHSAPQPLPQPLQYYTPATSLAAYPAGAPASTYPLPPLHSLFA</sequence>
<dbReference type="GeneID" id="5721322"/>
<dbReference type="Gramene" id="PNW84387">
    <property type="protein sequence ID" value="PNW84387"/>
    <property type="gene ID" value="CHLRE_03g143987v5"/>
</dbReference>
<dbReference type="InParanoid" id="A0A2K3DV14"/>
<feature type="region of interest" description="Disordered" evidence="4">
    <location>
        <begin position="172"/>
        <end position="198"/>
    </location>
</feature>
<keyword evidence="1" id="KW-0479">Metal-binding</keyword>
<evidence type="ECO:0000256" key="1">
    <source>
        <dbReference type="ARBA" id="ARBA00022723"/>
    </source>
</evidence>
<dbReference type="Pfam" id="PF12906">
    <property type="entry name" value="RINGv"/>
    <property type="match status" value="1"/>
</dbReference>
<name>A0A2K3DV14_CHLRE</name>
<dbReference type="GO" id="GO:0008270">
    <property type="term" value="F:zinc ion binding"/>
    <property type="evidence" value="ECO:0007669"/>
    <property type="project" value="UniProtKB-KW"/>
</dbReference>
<dbReference type="Gene3D" id="3.30.40.10">
    <property type="entry name" value="Zinc/RING finger domain, C3HC4 (zinc finger)"/>
    <property type="match status" value="1"/>
</dbReference>
<feature type="region of interest" description="Disordered" evidence="4">
    <location>
        <begin position="233"/>
        <end position="264"/>
    </location>
</feature>
<evidence type="ECO:0000259" key="5">
    <source>
        <dbReference type="PROSITE" id="PS51292"/>
    </source>
</evidence>
<evidence type="ECO:0000256" key="2">
    <source>
        <dbReference type="ARBA" id="ARBA00022771"/>
    </source>
</evidence>
<dbReference type="RefSeq" id="XP_042925489.1">
    <property type="nucleotide sequence ID" value="XM_043060360.1"/>
</dbReference>
<dbReference type="SMART" id="SM00744">
    <property type="entry name" value="RINGv"/>
    <property type="match status" value="1"/>
</dbReference>
<evidence type="ECO:0000256" key="3">
    <source>
        <dbReference type="ARBA" id="ARBA00022833"/>
    </source>
</evidence>
<organism evidence="6 7">
    <name type="scientific">Chlamydomonas reinhardtii</name>
    <name type="common">Chlamydomonas smithii</name>
    <dbReference type="NCBI Taxonomy" id="3055"/>
    <lineage>
        <taxon>Eukaryota</taxon>
        <taxon>Viridiplantae</taxon>
        <taxon>Chlorophyta</taxon>
        <taxon>core chlorophytes</taxon>
        <taxon>Chlorophyceae</taxon>
        <taxon>CS clade</taxon>
        <taxon>Chlamydomonadales</taxon>
        <taxon>Chlamydomonadaceae</taxon>
        <taxon>Chlamydomonas</taxon>
    </lineage>
</organism>
<dbReference type="PaxDb" id="3055-EDP01436"/>
<keyword evidence="2" id="KW-0863">Zinc-finger</keyword>
<proteinExistence type="predicted"/>
<dbReference type="KEGG" id="cre:CHLRE_03g143987v5"/>
<dbReference type="Proteomes" id="UP000006906">
    <property type="component" value="Chromosome 3"/>
</dbReference>
<evidence type="ECO:0000256" key="4">
    <source>
        <dbReference type="SAM" id="MobiDB-lite"/>
    </source>
</evidence>
<dbReference type="SUPFAM" id="SSF57850">
    <property type="entry name" value="RING/U-box"/>
    <property type="match status" value="1"/>
</dbReference>
<evidence type="ECO:0000313" key="6">
    <source>
        <dbReference type="EMBL" id="PNW84387.1"/>
    </source>
</evidence>
<feature type="compositionally biased region" description="Low complexity" evidence="4">
    <location>
        <begin position="183"/>
        <end position="196"/>
    </location>
</feature>
<dbReference type="EMBL" id="CM008964">
    <property type="protein sequence ID" value="PNW84387.1"/>
    <property type="molecule type" value="Genomic_DNA"/>
</dbReference>
<protein>
    <recommendedName>
        <fullName evidence="5">RING-CH-type domain-containing protein</fullName>
    </recommendedName>
</protein>
<keyword evidence="7" id="KW-1185">Reference proteome</keyword>
<evidence type="ECO:0000313" key="7">
    <source>
        <dbReference type="Proteomes" id="UP000006906"/>
    </source>
</evidence>
<reference evidence="6 7" key="1">
    <citation type="journal article" date="2007" name="Science">
        <title>The Chlamydomonas genome reveals the evolution of key animal and plant functions.</title>
        <authorList>
            <person name="Merchant S.S."/>
            <person name="Prochnik S.E."/>
            <person name="Vallon O."/>
            <person name="Harris E.H."/>
            <person name="Karpowicz S.J."/>
            <person name="Witman G.B."/>
            <person name="Terry A."/>
            <person name="Salamov A."/>
            <person name="Fritz-Laylin L.K."/>
            <person name="Marechal-Drouard L."/>
            <person name="Marshall W.F."/>
            <person name="Qu L.H."/>
            <person name="Nelson D.R."/>
            <person name="Sanderfoot A.A."/>
            <person name="Spalding M.H."/>
            <person name="Kapitonov V.V."/>
            <person name="Ren Q."/>
            <person name="Ferris P."/>
            <person name="Lindquist E."/>
            <person name="Shapiro H."/>
            <person name="Lucas S.M."/>
            <person name="Grimwood J."/>
            <person name="Schmutz J."/>
            <person name="Cardol P."/>
            <person name="Cerutti H."/>
            <person name="Chanfreau G."/>
            <person name="Chen C.L."/>
            <person name="Cognat V."/>
            <person name="Croft M.T."/>
            <person name="Dent R."/>
            <person name="Dutcher S."/>
            <person name="Fernandez E."/>
            <person name="Fukuzawa H."/>
            <person name="Gonzalez-Ballester D."/>
            <person name="Gonzalez-Halphen D."/>
            <person name="Hallmann A."/>
            <person name="Hanikenne M."/>
            <person name="Hippler M."/>
            <person name="Inwood W."/>
            <person name="Jabbari K."/>
            <person name="Kalanon M."/>
            <person name="Kuras R."/>
            <person name="Lefebvre P.A."/>
            <person name="Lemaire S.D."/>
            <person name="Lobanov A.V."/>
            <person name="Lohr M."/>
            <person name="Manuell A."/>
            <person name="Meier I."/>
            <person name="Mets L."/>
            <person name="Mittag M."/>
            <person name="Mittelmeier T."/>
            <person name="Moroney J.V."/>
            <person name="Moseley J."/>
            <person name="Napoli C."/>
            <person name="Nedelcu A.M."/>
            <person name="Niyogi K."/>
            <person name="Novoselov S.V."/>
            <person name="Paulsen I.T."/>
            <person name="Pazour G."/>
            <person name="Purton S."/>
            <person name="Ral J.P."/>
            <person name="Riano-Pachon D.M."/>
            <person name="Riekhof W."/>
            <person name="Rymarquis L."/>
            <person name="Schroda M."/>
            <person name="Stern D."/>
            <person name="Umen J."/>
            <person name="Willows R."/>
            <person name="Wilson N."/>
            <person name="Zimmer S.L."/>
            <person name="Allmer J."/>
            <person name="Balk J."/>
            <person name="Bisova K."/>
            <person name="Chen C.J."/>
            <person name="Elias M."/>
            <person name="Gendler K."/>
            <person name="Hauser C."/>
            <person name="Lamb M.R."/>
            <person name="Ledford H."/>
            <person name="Long J.C."/>
            <person name="Minagawa J."/>
            <person name="Page M.D."/>
            <person name="Pan J."/>
            <person name="Pootakham W."/>
            <person name="Roje S."/>
            <person name="Rose A."/>
            <person name="Stahlberg E."/>
            <person name="Terauchi A.M."/>
            <person name="Yang P."/>
            <person name="Ball S."/>
            <person name="Bowler C."/>
            <person name="Dieckmann C.L."/>
            <person name="Gladyshev V.N."/>
            <person name="Green P."/>
            <person name="Jorgensen R."/>
            <person name="Mayfield S."/>
            <person name="Mueller-Roeber B."/>
            <person name="Rajamani S."/>
            <person name="Sayre R.T."/>
            <person name="Brokstein P."/>
            <person name="Dubchak I."/>
            <person name="Goodstein D."/>
            <person name="Hornick L."/>
            <person name="Huang Y.W."/>
            <person name="Jhaveri J."/>
            <person name="Luo Y."/>
            <person name="Martinez D."/>
            <person name="Ngau W.C."/>
            <person name="Otillar B."/>
            <person name="Poliakov A."/>
            <person name="Porter A."/>
            <person name="Szajkowski L."/>
            <person name="Werner G."/>
            <person name="Zhou K."/>
            <person name="Grigoriev I.V."/>
            <person name="Rokhsar D.S."/>
            <person name="Grossman A.R."/>
        </authorList>
    </citation>
    <scope>NUCLEOTIDE SEQUENCE [LARGE SCALE GENOMIC DNA]</scope>
    <source>
        <strain evidence="7">CC-503</strain>
    </source>
</reference>
<feature type="domain" description="RING-CH-type" evidence="5">
    <location>
        <begin position="14"/>
        <end position="73"/>
    </location>
</feature>
<dbReference type="PROSITE" id="PS51292">
    <property type="entry name" value="ZF_RING_CH"/>
    <property type="match status" value="1"/>
</dbReference>
<dbReference type="OrthoDB" id="496970at2759"/>
<dbReference type="ExpressionAtlas" id="A0A2K3DV14">
    <property type="expression patterns" value="differential"/>
</dbReference>